<dbReference type="AlphaFoldDB" id="A0A1S1HQT5"/>
<comment type="caution">
    <text evidence="1">The sequence shown here is derived from an EMBL/GenBank/DDBJ whole genome shotgun (WGS) entry which is preliminary data.</text>
</comment>
<sequence>MAKHHITVYATEYKTNLFEKAFDINLIVKGALPDEIEDKILKHIKKTHYESRLSEVDVLWKARCLKELLDPFGGVDMEFRDRYANSKPLKRAYPKVTWL</sequence>
<gene>
    <name evidence="1" type="ORF">A3Q29_02555</name>
</gene>
<name>A0A1S1HQT5_PROST</name>
<accession>A0A1S1HQT5</accession>
<dbReference type="Proteomes" id="UP000179588">
    <property type="component" value="Unassembled WGS sequence"/>
</dbReference>
<protein>
    <submittedName>
        <fullName evidence="1">Uncharacterized protein</fullName>
    </submittedName>
</protein>
<organism evidence="1 2">
    <name type="scientific">Providencia stuartii</name>
    <dbReference type="NCBI Taxonomy" id="588"/>
    <lineage>
        <taxon>Bacteria</taxon>
        <taxon>Pseudomonadati</taxon>
        <taxon>Pseudomonadota</taxon>
        <taxon>Gammaproteobacteria</taxon>
        <taxon>Enterobacterales</taxon>
        <taxon>Morganellaceae</taxon>
        <taxon>Providencia</taxon>
    </lineage>
</organism>
<keyword evidence="2" id="KW-1185">Reference proteome</keyword>
<reference evidence="1 2" key="1">
    <citation type="submission" date="2016-03" db="EMBL/GenBank/DDBJ databases">
        <title>Genome sequence of Providencia stuartii strain, isolated from the salivary glands of larval Lucilia sericata.</title>
        <authorList>
            <person name="Yuan Y."/>
            <person name="Zhang Y."/>
            <person name="Fu S."/>
            <person name="Crippen T.L."/>
            <person name="Visi D."/>
            <person name="Benbow M.E."/>
            <person name="Allen M."/>
            <person name="Tomberlin J.K."/>
            <person name="Sze S.-H."/>
            <person name="Tarone A.M."/>
        </authorList>
    </citation>
    <scope>NUCLEOTIDE SEQUENCE [LARGE SCALE GENOMIC DNA]</scope>
    <source>
        <strain evidence="1 2">Crippen</strain>
    </source>
</reference>
<proteinExistence type="predicted"/>
<dbReference type="EMBL" id="LVIE01000112">
    <property type="protein sequence ID" value="OHT24615.1"/>
    <property type="molecule type" value="Genomic_DNA"/>
</dbReference>
<evidence type="ECO:0000313" key="2">
    <source>
        <dbReference type="Proteomes" id="UP000179588"/>
    </source>
</evidence>
<evidence type="ECO:0000313" key="1">
    <source>
        <dbReference type="EMBL" id="OHT24615.1"/>
    </source>
</evidence>